<geneLocation type="plasmid" evidence="1 2">
    <name>pSYSM</name>
</geneLocation>
<dbReference type="InParanoid" id="Q6ZEX9"/>
<name>Q6ZEX9_SYNY3</name>
<evidence type="ECO:0000313" key="2">
    <source>
        <dbReference type="Proteomes" id="UP000001425"/>
    </source>
</evidence>
<gene>
    <name evidence="1" type="ordered locus">ssl5001</name>
</gene>
<keyword evidence="2" id="KW-1185">Reference proteome</keyword>
<accession>Q6ZEX9</accession>
<dbReference type="EnsemblBacteria" id="BAD01771">
    <property type="protein sequence ID" value="BAD01771"/>
    <property type="gene ID" value="BAD01771"/>
</dbReference>
<evidence type="ECO:0000313" key="1">
    <source>
        <dbReference type="EMBL" id="BAD01771.1"/>
    </source>
</evidence>
<keyword evidence="1" id="KW-0614">Plasmid</keyword>
<dbReference type="Proteomes" id="UP000001425">
    <property type="component" value="Plasmid pSYSM"/>
</dbReference>
<dbReference type="AlphaFoldDB" id="Q6ZEX9"/>
<sequence>MNTVTAVRDKCLRYFPTEKTGIWVEYKTDANLRDTENIFLNNEICRYFLREVKPHVNNA</sequence>
<protein>
    <submittedName>
        <fullName evidence="1">Uncharacterized protein</fullName>
    </submittedName>
</protein>
<dbReference type="EMBL" id="AP004310">
    <property type="protein sequence ID" value="BAD01771.1"/>
    <property type="molecule type" value="Genomic_DNA"/>
</dbReference>
<dbReference type="KEGG" id="syn:ssl5001"/>
<organism evidence="1 2">
    <name type="scientific">Synechocystis sp. (strain ATCC 27184 / PCC 6803 / Kazusa)</name>
    <dbReference type="NCBI Taxonomy" id="1111708"/>
    <lineage>
        <taxon>Bacteria</taxon>
        <taxon>Bacillati</taxon>
        <taxon>Cyanobacteriota</taxon>
        <taxon>Cyanophyceae</taxon>
        <taxon>Synechococcales</taxon>
        <taxon>Merismopediaceae</taxon>
        <taxon>Synechocystis</taxon>
    </lineage>
</organism>
<proteinExistence type="predicted"/>
<reference evidence="1 2" key="1">
    <citation type="journal article" date="2003" name="DNA Res.">
        <title>Structural analysis of four large plasmids harboring in a unicellular cyanobacterium, Synechocystis sp. PCC 6803.</title>
        <authorList>
            <person name="Kaneko T."/>
            <person name="Nakamura Y."/>
            <person name="Sasamoto S."/>
            <person name="Watanabe A."/>
            <person name="Kohara M."/>
            <person name="Matsumoto M."/>
            <person name="Shimpo S."/>
            <person name="Yamada M."/>
            <person name="Tabata S."/>
        </authorList>
    </citation>
    <scope>NUCLEOTIDE SEQUENCE [LARGE SCALE GENOMIC DNA]</scope>
    <source>
        <strain evidence="2">ATCC 27184 / PCC 6803 / Kazusa</strain>
    </source>
</reference>